<gene>
    <name evidence="1" type="ORF">EJ03DRAFT_258245</name>
</gene>
<keyword evidence="2" id="KW-1185">Reference proteome</keyword>
<feature type="non-terminal residue" evidence="1">
    <location>
        <position position="82"/>
    </location>
</feature>
<feature type="non-terminal residue" evidence="1">
    <location>
        <position position="1"/>
    </location>
</feature>
<dbReference type="OrthoDB" id="627829at2759"/>
<evidence type="ECO:0000313" key="1">
    <source>
        <dbReference type="EMBL" id="KAF2766995.1"/>
    </source>
</evidence>
<dbReference type="Proteomes" id="UP000799436">
    <property type="component" value="Unassembled WGS sequence"/>
</dbReference>
<evidence type="ECO:0000313" key="2">
    <source>
        <dbReference type="Proteomes" id="UP000799436"/>
    </source>
</evidence>
<reference evidence="1" key="1">
    <citation type="journal article" date="2020" name="Stud. Mycol.">
        <title>101 Dothideomycetes genomes: a test case for predicting lifestyles and emergence of pathogens.</title>
        <authorList>
            <person name="Haridas S."/>
            <person name="Albert R."/>
            <person name="Binder M."/>
            <person name="Bloem J."/>
            <person name="Labutti K."/>
            <person name="Salamov A."/>
            <person name="Andreopoulos B."/>
            <person name="Baker S."/>
            <person name="Barry K."/>
            <person name="Bills G."/>
            <person name="Bluhm B."/>
            <person name="Cannon C."/>
            <person name="Castanera R."/>
            <person name="Culley D."/>
            <person name="Daum C."/>
            <person name="Ezra D."/>
            <person name="Gonzalez J."/>
            <person name="Henrissat B."/>
            <person name="Kuo A."/>
            <person name="Liang C."/>
            <person name="Lipzen A."/>
            <person name="Lutzoni F."/>
            <person name="Magnuson J."/>
            <person name="Mondo S."/>
            <person name="Nolan M."/>
            <person name="Ohm R."/>
            <person name="Pangilinan J."/>
            <person name="Park H.-J."/>
            <person name="Ramirez L."/>
            <person name="Alfaro M."/>
            <person name="Sun H."/>
            <person name="Tritt A."/>
            <person name="Yoshinaga Y."/>
            <person name="Zwiers L.-H."/>
            <person name="Turgeon B."/>
            <person name="Goodwin S."/>
            <person name="Spatafora J."/>
            <person name="Crous P."/>
            <person name="Grigoriev I."/>
        </authorList>
    </citation>
    <scope>NUCLEOTIDE SEQUENCE</scope>
    <source>
        <strain evidence="1">CBS 116005</strain>
    </source>
</reference>
<protein>
    <submittedName>
        <fullName evidence="1">Uncharacterized protein</fullName>
    </submittedName>
</protein>
<name>A0A6G1L2E0_9PEZI</name>
<organism evidence="1 2">
    <name type="scientific">Teratosphaeria nubilosa</name>
    <dbReference type="NCBI Taxonomy" id="161662"/>
    <lineage>
        <taxon>Eukaryota</taxon>
        <taxon>Fungi</taxon>
        <taxon>Dikarya</taxon>
        <taxon>Ascomycota</taxon>
        <taxon>Pezizomycotina</taxon>
        <taxon>Dothideomycetes</taxon>
        <taxon>Dothideomycetidae</taxon>
        <taxon>Mycosphaerellales</taxon>
        <taxon>Teratosphaeriaceae</taxon>
        <taxon>Teratosphaeria</taxon>
    </lineage>
</organism>
<proteinExistence type="predicted"/>
<accession>A0A6G1L2E0</accession>
<dbReference type="EMBL" id="ML995862">
    <property type="protein sequence ID" value="KAF2766995.1"/>
    <property type="molecule type" value="Genomic_DNA"/>
</dbReference>
<sequence>HEDSMLTSYLLQVSEQWGLQPRNVQGEWIDCALVFGATSPSWTLAPCRYCTRAEASADGVRASTTHRGLSPGKGWGARFSIP</sequence>
<dbReference type="AlphaFoldDB" id="A0A6G1L2E0"/>